<dbReference type="Proteomes" id="UP001189429">
    <property type="component" value="Unassembled WGS sequence"/>
</dbReference>
<evidence type="ECO:0000256" key="1">
    <source>
        <dbReference type="SAM" id="Phobius"/>
    </source>
</evidence>
<feature type="transmembrane region" description="Helical" evidence="1">
    <location>
        <begin position="42"/>
        <end position="62"/>
    </location>
</feature>
<feature type="transmembrane region" description="Helical" evidence="1">
    <location>
        <begin position="178"/>
        <end position="200"/>
    </location>
</feature>
<dbReference type="SUPFAM" id="SSF103481">
    <property type="entry name" value="Multidrug resistance efflux transporter EmrE"/>
    <property type="match status" value="1"/>
</dbReference>
<feature type="transmembrane region" description="Helical" evidence="1">
    <location>
        <begin position="100"/>
        <end position="121"/>
    </location>
</feature>
<evidence type="ECO:0008006" key="4">
    <source>
        <dbReference type="Google" id="ProtNLM"/>
    </source>
</evidence>
<keyword evidence="1" id="KW-0812">Transmembrane</keyword>
<comment type="caution">
    <text evidence="2">The sequence shown here is derived from an EMBL/GenBank/DDBJ whole genome shotgun (WGS) entry which is preliminary data.</text>
</comment>
<keyword evidence="3" id="KW-1185">Reference proteome</keyword>
<keyword evidence="1" id="KW-1133">Transmembrane helix</keyword>
<reference evidence="2" key="1">
    <citation type="submission" date="2023-10" db="EMBL/GenBank/DDBJ databases">
        <authorList>
            <person name="Chen Y."/>
            <person name="Shah S."/>
            <person name="Dougan E. K."/>
            <person name="Thang M."/>
            <person name="Chan C."/>
        </authorList>
    </citation>
    <scope>NUCLEOTIDE SEQUENCE [LARGE SCALE GENOMIC DNA]</scope>
</reference>
<dbReference type="PANTHER" id="PTHR13146">
    <property type="match status" value="1"/>
</dbReference>
<proteinExistence type="predicted"/>
<feature type="transmembrane region" description="Helical" evidence="1">
    <location>
        <begin position="239"/>
        <end position="257"/>
    </location>
</feature>
<organism evidence="2 3">
    <name type="scientific">Prorocentrum cordatum</name>
    <dbReference type="NCBI Taxonomy" id="2364126"/>
    <lineage>
        <taxon>Eukaryota</taxon>
        <taxon>Sar</taxon>
        <taxon>Alveolata</taxon>
        <taxon>Dinophyceae</taxon>
        <taxon>Prorocentrales</taxon>
        <taxon>Prorocentraceae</taxon>
        <taxon>Prorocentrum</taxon>
    </lineage>
</organism>
<dbReference type="EMBL" id="CAUYUJ010016424">
    <property type="protein sequence ID" value="CAK0865183.1"/>
    <property type="molecule type" value="Genomic_DNA"/>
</dbReference>
<accession>A0ABN9UY45</accession>
<dbReference type="PANTHER" id="PTHR13146:SF1">
    <property type="entry name" value="SUGAR PHOSPHATE TRANSPORTER DOMAIN-CONTAINING PROTEIN"/>
    <property type="match status" value="1"/>
</dbReference>
<dbReference type="InterPro" id="IPR037185">
    <property type="entry name" value="EmrE-like"/>
</dbReference>
<feature type="transmembrane region" description="Helical" evidence="1">
    <location>
        <begin position="206"/>
        <end position="227"/>
    </location>
</feature>
<gene>
    <name evidence="2" type="ORF">PCOR1329_LOCUS52770</name>
</gene>
<keyword evidence="1" id="KW-0472">Membrane</keyword>
<feature type="transmembrane region" description="Helical" evidence="1">
    <location>
        <begin position="74"/>
        <end position="94"/>
    </location>
</feature>
<protein>
    <recommendedName>
        <fullName evidence="4">Sugar phosphate transporter domain-containing protein</fullName>
    </recommendedName>
</protein>
<evidence type="ECO:0000313" key="3">
    <source>
        <dbReference type="Proteomes" id="UP001189429"/>
    </source>
</evidence>
<evidence type="ECO:0000313" key="2">
    <source>
        <dbReference type="EMBL" id="CAK0865183.1"/>
    </source>
</evidence>
<name>A0ABN9UY45_9DINO</name>
<sequence length="274" mass="28864">MACTGVLASGRCTGLRKLPLHSSACIAVIVVVSQSLNRTGNVLAGSAMCAVIYSSSTIWNALLSRMILKRVLTLWQWCGIVVVVLGLAIASIEAKGQGERIFLGAAMITVGALLHSLGHVLSEFVSVRGSRIPPYVNSCVQGIVCFAVASTWQCTYTASHWEKIAVPMDEARTSWGHAFLLLGGLAVGNFVHAATFFYLLTSIGAVSTGLLKSLQAVAVFCLSHLLYCGRDPSQCFTPVKGTSLLVVVCGMLCYVAATGASQIRPHASSRGSQA</sequence>